<dbReference type="Proteomes" id="UP000027821">
    <property type="component" value="Unassembled WGS sequence"/>
</dbReference>
<evidence type="ECO:0000313" key="3">
    <source>
        <dbReference type="Proteomes" id="UP000027821"/>
    </source>
</evidence>
<dbReference type="AlphaFoldDB" id="A0A074KS80"/>
<reference evidence="2 3" key="1">
    <citation type="submission" date="2014-04" db="EMBL/GenBank/DDBJ databases">
        <title>Characterization and application of a salt tolerant electro-active bacterium.</title>
        <authorList>
            <person name="Yang L."/>
            <person name="Wei S."/>
            <person name="Tay Q.X.M."/>
        </authorList>
    </citation>
    <scope>NUCLEOTIDE SEQUENCE [LARGE SCALE GENOMIC DNA]</scope>
    <source>
        <strain evidence="2 3">LY1</strain>
    </source>
</reference>
<sequence length="293" mass="33642">MNKFIFFLMIVSIPLFTYASNLSDPDSLKDNRFLQRSIGIVIPVYRDFATSPLFYSGAGFHIGYGWLRQNRKKDFLIEIDLNGSIVIANAPRSDFFQSITPAFFINLGSYAHYLHRIERLSNDKNSIKLGAALNLTQNIRINPELQNAAMGLENLANLMVAGRLNRDISRLVPIPFKFLFVQTTLQPVRRYVDIQANIGLLNLNRRPGYAYVYHNEWDGTDTDPASWVLDAYKWSLNGWRLGTRLEYSWFKPSGNGRKISYLWDAAHAPGRHEAFQMASHTLQYTLIINNNKK</sequence>
<organism evidence="2 3">
    <name type="scientific">Anditalea andensis</name>
    <dbReference type="NCBI Taxonomy" id="1048983"/>
    <lineage>
        <taxon>Bacteria</taxon>
        <taxon>Pseudomonadati</taxon>
        <taxon>Bacteroidota</taxon>
        <taxon>Cytophagia</taxon>
        <taxon>Cytophagales</taxon>
        <taxon>Cytophagaceae</taxon>
        <taxon>Anditalea</taxon>
    </lineage>
</organism>
<proteinExistence type="predicted"/>
<feature type="chain" id="PRO_5001695492" description="Outer membrane protein beta-barrel domain-containing protein" evidence="1">
    <location>
        <begin position="20"/>
        <end position="293"/>
    </location>
</feature>
<dbReference type="eggNOG" id="ENOG5033991">
    <property type="taxonomic scope" value="Bacteria"/>
</dbReference>
<protein>
    <recommendedName>
        <fullName evidence="4">Outer membrane protein beta-barrel domain-containing protein</fullName>
    </recommendedName>
</protein>
<keyword evidence="3" id="KW-1185">Reference proteome</keyword>
<accession>A0A074KS80</accession>
<feature type="signal peptide" evidence="1">
    <location>
        <begin position="1"/>
        <end position="19"/>
    </location>
</feature>
<evidence type="ECO:0000256" key="1">
    <source>
        <dbReference type="SAM" id="SignalP"/>
    </source>
</evidence>
<dbReference type="EMBL" id="JMIH01000039">
    <property type="protein sequence ID" value="KEO71769.1"/>
    <property type="molecule type" value="Genomic_DNA"/>
</dbReference>
<evidence type="ECO:0008006" key="4">
    <source>
        <dbReference type="Google" id="ProtNLM"/>
    </source>
</evidence>
<gene>
    <name evidence="2" type="ORF">EL17_21530</name>
</gene>
<keyword evidence="1" id="KW-0732">Signal</keyword>
<evidence type="ECO:0000313" key="2">
    <source>
        <dbReference type="EMBL" id="KEO71769.1"/>
    </source>
</evidence>
<dbReference type="STRING" id="1048983.EL17_21530"/>
<comment type="caution">
    <text evidence="2">The sequence shown here is derived from an EMBL/GenBank/DDBJ whole genome shotgun (WGS) entry which is preliminary data.</text>
</comment>
<dbReference type="OrthoDB" id="936621at2"/>
<name>A0A074KS80_9BACT</name>
<dbReference type="RefSeq" id="WP_035079422.1">
    <property type="nucleotide sequence ID" value="NZ_JMIH01000039.1"/>
</dbReference>